<evidence type="ECO:0000259" key="2">
    <source>
        <dbReference type="Pfam" id="PF03407"/>
    </source>
</evidence>
<gene>
    <name evidence="3" type="ORF">SNAT2548_LOCUS28917</name>
</gene>
<dbReference type="OrthoDB" id="540503at2759"/>
<dbReference type="Pfam" id="PF03407">
    <property type="entry name" value="Nucleotid_trans"/>
    <property type="match status" value="1"/>
</dbReference>
<evidence type="ECO:0000256" key="1">
    <source>
        <dbReference type="SAM" id="SignalP"/>
    </source>
</evidence>
<dbReference type="Proteomes" id="UP000604046">
    <property type="component" value="Unassembled WGS sequence"/>
</dbReference>
<evidence type="ECO:0000313" key="4">
    <source>
        <dbReference type="Proteomes" id="UP000604046"/>
    </source>
</evidence>
<dbReference type="InterPro" id="IPR005069">
    <property type="entry name" value="Nucl-diP-sugar_transferase"/>
</dbReference>
<sequence length="696" mass="79483">MLAQWSPSLLVLCHIIETKAAIDLDTLQEFEKPDLPAFLDYDCDLVGTRPGAVADWNWVYKRVQSSFKGTNPLKSNFSFPAEFTHLVVDGHSSRSENLPAKALAECPLGSMYLLLLYFYEGLTVKNVYNLRVEKEIQTLLATYPTYALALTRWPIFPVFAHFSDHHAKSAEVVLCDHVDGVINWRQCREDGLQWIDLVYKDEESQLPSHDEDLIHWQTTVAQYLYTILRWKENQVQASEECPFGFFFLAATQLVAAASKSTQHLPPFGKIMDQVVGALPFSSVSRSPWPIWHVLAIFSDQNKGNWYWGGDRKYLRGYSDWNLRNDELAPLVSSDNAFLSPSWKEEASEMVDAWVEMDHAQYVDALHVESRRREDDGGPLRPIVRSLIDAAQAVAAASELNGLKRRLAYVVLLYGGNWAYLLKRLVRHLSNLRVLYPLMVIAIGEDAADTCRELMSADTDHTPDTDVTPPGTRVICWMPDTMSQVHRFTCIHGLLHLGIDVLYTDMDTFWLRDPTRRILSSAEGWDALFARHGDADCVNIGVFYLRASGRTAVWMSQFMAWYHDHPFEIDQRGLHVFLGLHAQNIRIAYLPEDLVEIRGSVLEDRNEVVIGDIGWEGTLPKMLIFHWCHRPIELKERELNAAYDASEQLEPHNMPVALALSVMSGAVARTSWALAFRLRVILDQYQAEMEEERKPCW</sequence>
<evidence type="ECO:0000313" key="3">
    <source>
        <dbReference type="EMBL" id="CAE7516588.1"/>
    </source>
</evidence>
<feature type="chain" id="PRO_5032295611" description="Nucleotide-diphospho-sugar transferase domain-containing protein" evidence="1">
    <location>
        <begin position="21"/>
        <end position="696"/>
    </location>
</feature>
<comment type="caution">
    <text evidence="3">The sequence shown here is derived from an EMBL/GenBank/DDBJ whole genome shotgun (WGS) entry which is preliminary data.</text>
</comment>
<keyword evidence="4" id="KW-1185">Reference proteome</keyword>
<dbReference type="EMBL" id="CAJNDS010002536">
    <property type="protein sequence ID" value="CAE7516588.1"/>
    <property type="molecule type" value="Genomic_DNA"/>
</dbReference>
<organism evidence="3 4">
    <name type="scientific">Symbiodinium natans</name>
    <dbReference type="NCBI Taxonomy" id="878477"/>
    <lineage>
        <taxon>Eukaryota</taxon>
        <taxon>Sar</taxon>
        <taxon>Alveolata</taxon>
        <taxon>Dinophyceae</taxon>
        <taxon>Suessiales</taxon>
        <taxon>Symbiodiniaceae</taxon>
        <taxon>Symbiodinium</taxon>
    </lineage>
</organism>
<accession>A0A812T372</accession>
<name>A0A812T372_9DINO</name>
<keyword evidence="1" id="KW-0732">Signal</keyword>
<feature type="signal peptide" evidence="1">
    <location>
        <begin position="1"/>
        <end position="20"/>
    </location>
</feature>
<feature type="domain" description="Nucleotide-diphospho-sugar transferase" evidence="2">
    <location>
        <begin position="484"/>
        <end position="598"/>
    </location>
</feature>
<protein>
    <recommendedName>
        <fullName evidence="2">Nucleotide-diphospho-sugar transferase domain-containing protein</fullName>
    </recommendedName>
</protein>
<reference evidence="3" key="1">
    <citation type="submission" date="2021-02" db="EMBL/GenBank/DDBJ databases">
        <authorList>
            <person name="Dougan E. K."/>
            <person name="Rhodes N."/>
            <person name="Thang M."/>
            <person name="Chan C."/>
        </authorList>
    </citation>
    <scope>NUCLEOTIDE SEQUENCE</scope>
</reference>
<proteinExistence type="predicted"/>
<dbReference type="AlphaFoldDB" id="A0A812T372"/>